<name>A0A6N2B366_SOLCI</name>
<accession>A0A6N2B366</accession>
<evidence type="ECO:0000313" key="2">
    <source>
        <dbReference type="EMBL" id="TMW89315.1"/>
    </source>
</evidence>
<proteinExistence type="predicted"/>
<feature type="compositionally biased region" description="Polar residues" evidence="1">
    <location>
        <begin position="138"/>
        <end position="147"/>
    </location>
</feature>
<dbReference type="EMBL" id="RXGB01004615">
    <property type="protein sequence ID" value="TMW89315.1"/>
    <property type="molecule type" value="Genomic_DNA"/>
</dbReference>
<organism evidence="2">
    <name type="scientific">Solanum chilense</name>
    <name type="common">Tomato</name>
    <name type="synonym">Lycopersicon chilense</name>
    <dbReference type="NCBI Taxonomy" id="4083"/>
    <lineage>
        <taxon>Eukaryota</taxon>
        <taxon>Viridiplantae</taxon>
        <taxon>Streptophyta</taxon>
        <taxon>Embryophyta</taxon>
        <taxon>Tracheophyta</taxon>
        <taxon>Spermatophyta</taxon>
        <taxon>Magnoliopsida</taxon>
        <taxon>eudicotyledons</taxon>
        <taxon>Gunneridae</taxon>
        <taxon>Pentapetalae</taxon>
        <taxon>asterids</taxon>
        <taxon>lamiids</taxon>
        <taxon>Solanales</taxon>
        <taxon>Solanaceae</taxon>
        <taxon>Solanoideae</taxon>
        <taxon>Solaneae</taxon>
        <taxon>Solanum</taxon>
        <taxon>Solanum subgen. Lycopersicon</taxon>
    </lineage>
</organism>
<feature type="region of interest" description="Disordered" evidence="1">
    <location>
        <begin position="138"/>
        <end position="164"/>
    </location>
</feature>
<dbReference type="AlphaFoldDB" id="A0A6N2B366"/>
<gene>
    <name evidence="2" type="ORF">EJD97_017359</name>
</gene>
<evidence type="ECO:0000256" key="1">
    <source>
        <dbReference type="SAM" id="MobiDB-lite"/>
    </source>
</evidence>
<feature type="compositionally biased region" description="Gly residues" evidence="1">
    <location>
        <begin position="153"/>
        <end position="164"/>
    </location>
</feature>
<feature type="region of interest" description="Disordered" evidence="1">
    <location>
        <begin position="29"/>
        <end position="105"/>
    </location>
</feature>
<comment type="caution">
    <text evidence="2">The sequence shown here is derived from an EMBL/GenBank/DDBJ whole genome shotgun (WGS) entry which is preliminary data.</text>
</comment>
<sequence length="164" mass="18049">MVNGYGIHKGRTEFCSDLDKTSRIGLQVLQSRSLMGKPFMADQNTERKKNPAKKKGVTKEQEKHGQPPTKAGQSSEKQEDEHVELRTSARTKVQGGKHQVDHGELSSMGWITPFKIGRSQGPNQVKIVSDNSFQMLNKSNEVSSPTPRSERTVGGGTIFLEGNG</sequence>
<feature type="compositionally biased region" description="Basic and acidic residues" evidence="1">
    <location>
        <begin position="76"/>
        <end position="87"/>
    </location>
</feature>
<protein>
    <submittedName>
        <fullName evidence="2">Uncharacterized protein</fullName>
    </submittedName>
</protein>
<reference evidence="2" key="1">
    <citation type="submission" date="2019-05" db="EMBL/GenBank/DDBJ databases">
        <title>The de novo reference genome and transcriptome assemblies of the wild tomato species Solanum chilense.</title>
        <authorList>
            <person name="Stam R."/>
            <person name="Nosenko T."/>
            <person name="Hoerger A.C."/>
            <person name="Stephan W."/>
            <person name="Seidel M.A."/>
            <person name="Kuhn J.M.M."/>
            <person name="Haberer G."/>
            <person name="Tellier A."/>
        </authorList>
    </citation>
    <scope>NUCLEOTIDE SEQUENCE</scope>
    <source>
        <tissue evidence="2">Mature leaves</tissue>
    </source>
</reference>